<organism evidence="1">
    <name type="scientific">Streptomyces sp. SID12501</name>
    <dbReference type="NCBI Taxonomy" id="2706042"/>
    <lineage>
        <taxon>Bacteria</taxon>
        <taxon>Bacillati</taxon>
        <taxon>Actinomycetota</taxon>
        <taxon>Actinomycetes</taxon>
        <taxon>Kitasatosporales</taxon>
        <taxon>Streptomycetaceae</taxon>
        <taxon>Streptomyces</taxon>
    </lineage>
</organism>
<protein>
    <submittedName>
        <fullName evidence="1">Uncharacterized protein</fullName>
    </submittedName>
</protein>
<reference evidence="1" key="1">
    <citation type="submission" date="2020-01" db="EMBL/GenBank/DDBJ databases">
        <title>Insect and environment-associated Actinomycetes.</title>
        <authorList>
            <person name="Currrie C."/>
            <person name="Chevrette M."/>
            <person name="Carlson C."/>
            <person name="Stubbendieck R."/>
            <person name="Wendt-Pienkowski E."/>
        </authorList>
    </citation>
    <scope>NUCLEOTIDE SEQUENCE</scope>
    <source>
        <strain evidence="1">SID12501</strain>
    </source>
</reference>
<dbReference type="RefSeq" id="WP_164320192.1">
    <property type="nucleotide sequence ID" value="NZ_JAAGLU010000031.1"/>
</dbReference>
<proteinExistence type="predicted"/>
<sequence>MTLSSPSTSIPPGPGFVIGVAAATGIRRTPAYATAQLLLTHPGPRRDSETVEGVEDGMRRLADALNLGPGDRQPPVIGGRLLVCQGFAALDYGHAEYMMTIPSPSQDWLALVERGAACRVCLVFAPLALTADQAETDAHLRDSFERGSVVWGTTYVRRRL</sequence>
<accession>A0A6B3C259</accession>
<comment type="caution">
    <text evidence="1">The sequence shown here is derived from an EMBL/GenBank/DDBJ whole genome shotgun (WGS) entry which is preliminary data.</text>
</comment>
<name>A0A6B3C259_9ACTN</name>
<dbReference type="AlphaFoldDB" id="A0A6B3C259"/>
<evidence type="ECO:0000313" key="1">
    <source>
        <dbReference type="EMBL" id="NEC90390.1"/>
    </source>
</evidence>
<dbReference type="EMBL" id="JAAGLU010000031">
    <property type="protein sequence ID" value="NEC90390.1"/>
    <property type="molecule type" value="Genomic_DNA"/>
</dbReference>
<gene>
    <name evidence="1" type="ORF">G3I71_32340</name>
</gene>